<feature type="compositionally biased region" description="Low complexity" evidence="7">
    <location>
        <begin position="69"/>
        <end position="79"/>
    </location>
</feature>
<feature type="region of interest" description="Disordered" evidence="7">
    <location>
        <begin position="266"/>
        <end position="292"/>
    </location>
</feature>
<keyword evidence="4" id="KW-0862">Zinc</keyword>
<evidence type="ECO:0000256" key="5">
    <source>
        <dbReference type="ARBA" id="ARBA00023242"/>
    </source>
</evidence>
<dbReference type="Pfam" id="PF23011">
    <property type="entry name" value="PHD-1st_NSD"/>
    <property type="match status" value="1"/>
</dbReference>
<evidence type="ECO:0000256" key="3">
    <source>
        <dbReference type="ARBA" id="ARBA00022771"/>
    </source>
</evidence>
<evidence type="ECO:0000259" key="8">
    <source>
        <dbReference type="PROSITE" id="PS50016"/>
    </source>
</evidence>
<dbReference type="GO" id="GO:0042393">
    <property type="term" value="F:histone binding"/>
    <property type="evidence" value="ECO:0007669"/>
    <property type="project" value="TreeGrafter"/>
</dbReference>
<keyword evidence="2" id="KW-0479">Metal-binding</keyword>
<dbReference type="Pfam" id="PF16135">
    <property type="entry name" value="TDBD"/>
    <property type="match status" value="2"/>
</dbReference>
<dbReference type="PANTHER" id="PTHR47025:SF2">
    <property type="entry name" value="AUTOIMMUNE REGULATOR"/>
    <property type="match status" value="1"/>
</dbReference>
<dbReference type="InterPro" id="IPR059153">
    <property type="entry name" value="NSD_PHD-1st"/>
</dbReference>
<dbReference type="Gene3D" id="3.30.40.10">
    <property type="entry name" value="Zinc/RING finger domain, C3HC4 (zinc finger)"/>
    <property type="match status" value="2"/>
</dbReference>
<protein>
    <recommendedName>
        <fullName evidence="8">PHD-type domain-containing protein</fullName>
    </recommendedName>
</protein>
<dbReference type="GO" id="GO:0008270">
    <property type="term" value="F:zinc ion binding"/>
    <property type="evidence" value="ECO:0007669"/>
    <property type="project" value="UniProtKB-KW"/>
</dbReference>
<gene>
    <name evidence="9" type="ORF">CB5_LOCUS24081</name>
</gene>
<name>A0A6V7QCT6_ANACO</name>
<keyword evidence="5" id="KW-0539">Nucleus</keyword>
<organism evidence="9">
    <name type="scientific">Ananas comosus var. bracteatus</name>
    <name type="common">red pineapple</name>
    <dbReference type="NCBI Taxonomy" id="296719"/>
    <lineage>
        <taxon>Eukaryota</taxon>
        <taxon>Viridiplantae</taxon>
        <taxon>Streptophyta</taxon>
        <taxon>Embryophyta</taxon>
        <taxon>Tracheophyta</taxon>
        <taxon>Spermatophyta</taxon>
        <taxon>Magnoliopsida</taxon>
        <taxon>Liliopsida</taxon>
        <taxon>Poales</taxon>
        <taxon>Bromeliaceae</taxon>
        <taxon>Bromelioideae</taxon>
        <taxon>Ananas</taxon>
    </lineage>
</organism>
<reference evidence="9" key="1">
    <citation type="submission" date="2020-07" db="EMBL/GenBank/DDBJ databases">
        <authorList>
            <person name="Lin J."/>
        </authorList>
    </citation>
    <scope>NUCLEOTIDE SEQUENCE</scope>
</reference>
<dbReference type="PANTHER" id="PTHR47025">
    <property type="entry name" value="AUTOIMMUNE REGULATOR"/>
    <property type="match status" value="1"/>
</dbReference>
<dbReference type="InterPro" id="IPR019786">
    <property type="entry name" value="Zinc_finger_PHD-type_CS"/>
</dbReference>
<dbReference type="PROSITE" id="PS01359">
    <property type="entry name" value="ZF_PHD_1"/>
    <property type="match status" value="1"/>
</dbReference>
<dbReference type="InterPro" id="IPR011011">
    <property type="entry name" value="Znf_FYVE_PHD"/>
</dbReference>
<evidence type="ECO:0000256" key="4">
    <source>
        <dbReference type="ARBA" id="ARBA00022833"/>
    </source>
</evidence>
<comment type="subcellular location">
    <subcellularLocation>
        <location evidence="1">Nucleus</location>
    </subcellularLocation>
</comment>
<evidence type="ECO:0000256" key="2">
    <source>
        <dbReference type="ARBA" id="ARBA00022723"/>
    </source>
</evidence>
<dbReference type="GO" id="GO:0003682">
    <property type="term" value="F:chromatin binding"/>
    <property type="evidence" value="ECO:0007669"/>
    <property type="project" value="TreeGrafter"/>
</dbReference>
<dbReference type="AlphaFoldDB" id="A0A6V7QCT6"/>
<dbReference type="Pfam" id="PF23209">
    <property type="entry name" value="IDM1_C"/>
    <property type="match status" value="1"/>
</dbReference>
<dbReference type="InterPro" id="IPR013083">
    <property type="entry name" value="Znf_RING/FYVE/PHD"/>
</dbReference>
<dbReference type="EMBL" id="LR862135">
    <property type="protein sequence ID" value="CAD1840870.1"/>
    <property type="molecule type" value="Genomic_DNA"/>
</dbReference>
<dbReference type="SMART" id="SM00249">
    <property type="entry name" value="PHD"/>
    <property type="match status" value="2"/>
</dbReference>
<dbReference type="GO" id="GO:0000977">
    <property type="term" value="F:RNA polymerase II transcription regulatory region sequence-specific DNA binding"/>
    <property type="evidence" value="ECO:0007669"/>
    <property type="project" value="TreeGrafter"/>
</dbReference>
<evidence type="ECO:0000313" key="9">
    <source>
        <dbReference type="EMBL" id="CAD1840870.1"/>
    </source>
</evidence>
<evidence type="ECO:0000256" key="6">
    <source>
        <dbReference type="PROSITE-ProRule" id="PRU00146"/>
    </source>
</evidence>
<dbReference type="GO" id="GO:0045944">
    <property type="term" value="P:positive regulation of transcription by RNA polymerase II"/>
    <property type="evidence" value="ECO:0007669"/>
    <property type="project" value="TreeGrafter"/>
</dbReference>
<dbReference type="PROSITE" id="PS50016">
    <property type="entry name" value="ZF_PHD_2"/>
    <property type="match status" value="2"/>
</dbReference>
<feature type="domain" description="PHD-type" evidence="8">
    <location>
        <begin position="504"/>
        <end position="565"/>
    </location>
</feature>
<dbReference type="GO" id="GO:0005634">
    <property type="term" value="C:nucleus"/>
    <property type="evidence" value="ECO:0007669"/>
    <property type="project" value="UniProtKB-SubCell"/>
</dbReference>
<evidence type="ECO:0000256" key="7">
    <source>
        <dbReference type="SAM" id="MobiDB-lite"/>
    </source>
</evidence>
<feature type="compositionally biased region" description="Low complexity" evidence="7">
    <location>
        <begin position="279"/>
        <end position="288"/>
    </location>
</feature>
<dbReference type="SUPFAM" id="SSF57903">
    <property type="entry name" value="FYVE/PHD zinc finger"/>
    <property type="match status" value="2"/>
</dbReference>
<dbReference type="InterPro" id="IPR032308">
    <property type="entry name" value="TDBD"/>
</dbReference>
<proteinExistence type="predicted"/>
<keyword evidence="3 6" id="KW-0863">Zinc-finger</keyword>
<sequence length="757" mass="82542">MANANAASDSDQRGPFSGTKRRGLFSGATAAAAADSDRRRKKVRGLDGGDPPRINGPPPLPISPPTPPMEAEAAAPYAASGSDESMPDSDLFGSVVGELMNPKRNMEIKMSKKIGLVKVPNSVRGLLMTGILEGSPVQYIVSDSSQPVLHGVIKGTKILCFCSSCNGSKAISAHNFEQHAGSTKKHFADFICLENGNSLSDVLQACKSVPLDMLEEAIRNAIGPVTAKKPTTCQECKESFLTSLAGKFASLCDLCFDSQQSQDAPSSLHARLPKKPKLSDSTSQTPSSSKKKCISGRLTKKDLGLHKLIFKNEILPEGTEVAYYVAGKRILDGYIKNHGIYCLCCNKVVKLSFFATVDLNLILLNEQVSASQFEAHAGHAPRRKPYNNIYTSNGVSLHELSVSLSKERKLSTSESDDLCRICADGGDLLLCDLCPRAFHKECIGLSTVPEGDWYCQYCCNLHEREKHLAYNYNAIAAGRVDGVDAIEQIFKRCIRIAVISDTDLSICVLCKSHDFSKSTFDDHTVLICDQCEKEYHVGCLRDHNMADLKELPEGEWFCCADCGRVHSELREVLRREAEPLPCSEAEVIRKKRAKRGLNNDVNDDIKWRLIAGRNATEDSKSLLSGADTIFRECFDPIVDPATGADLIPPMVYGSSVVSAGLLRVLGGEVAELPIVATRRDTQGLGYFQALFSCIEKLLVSLKVKIFVLPAADDVESMWTTKFGFTKITSVELEKYLNGASATVFEGTSTLFKQLPLS</sequence>
<feature type="compositionally biased region" description="Pro residues" evidence="7">
    <location>
        <begin position="54"/>
        <end position="68"/>
    </location>
</feature>
<dbReference type="InterPro" id="IPR001965">
    <property type="entry name" value="Znf_PHD"/>
</dbReference>
<evidence type="ECO:0000256" key="1">
    <source>
        <dbReference type="ARBA" id="ARBA00004123"/>
    </source>
</evidence>
<dbReference type="InterPro" id="IPR056511">
    <property type="entry name" value="IDM1_C"/>
</dbReference>
<dbReference type="InterPro" id="IPR019787">
    <property type="entry name" value="Znf_PHD-finger"/>
</dbReference>
<feature type="region of interest" description="Disordered" evidence="7">
    <location>
        <begin position="1"/>
        <end position="90"/>
    </location>
</feature>
<accession>A0A6V7QCT6</accession>
<feature type="domain" description="PHD-type" evidence="8">
    <location>
        <begin position="416"/>
        <end position="461"/>
    </location>
</feature>